<evidence type="ECO:0000313" key="3">
    <source>
        <dbReference type="Proteomes" id="UP000758652"/>
    </source>
</evidence>
<dbReference type="PANTHER" id="PTHR30024:SF45">
    <property type="entry name" value="ABC TRANSPORTER SUBSTRATE-BINDING PROTEIN"/>
    <property type="match status" value="1"/>
</dbReference>
<dbReference type="Proteomes" id="UP000758652">
    <property type="component" value="Unassembled WGS sequence"/>
</dbReference>
<reference evidence="2 3" key="1">
    <citation type="submission" date="2020-10" db="EMBL/GenBank/DDBJ databases">
        <title>ChiBAC.</title>
        <authorList>
            <person name="Zenner C."/>
            <person name="Hitch T.C.A."/>
            <person name="Clavel T."/>
        </authorList>
    </citation>
    <scope>NUCLEOTIDE SEQUENCE [LARGE SCALE GENOMIC DNA]</scope>
    <source>
        <strain evidence="2 3">DSM 108991</strain>
    </source>
</reference>
<dbReference type="InterPro" id="IPR015168">
    <property type="entry name" value="SsuA/THI5"/>
</dbReference>
<comment type="caution">
    <text evidence="2">The sequence shown here is derived from an EMBL/GenBank/DDBJ whole genome shotgun (WGS) entry which is preliminary data.</text>
</comment>
<evidence type="ECO:0000313" key="2">
    <source>
        <dbReference type="EMBL" id="MBE5062990.1"/>
    </source>
</evidence>
<gene>
    <name evidence="2" type="ORF">INF30_06915</name>
</gene>
<dbReference type="Gene3D" id="3.40.190.10">
    <property type="entry name" value="Periplasmic binding protein-like II"/>
    <property type="match status" value="2"/>
</dbReference>
<sequence length="326" mass="36937">MKRLKTLIFIIVLGCLVFGIQCLSDSKEKIELNIGYQSITAQTWGALIIKDQHLLEKKLEAYYPNAEIQVNWYDEVSGSVINNNMIAHKYQIGYMGDMACIINLFCGDTERNYNSELVAFDGKGIGGRNQSILVRTDSEIKTLQDLEGKTISVPIGSSAHRMLLEVLKKQNLLERVRIVYQDTPTACNMVMTEKVDAVATWEPYPTAMQIEDKMRELVSGVETGNTYLAGVVVDSDWVKSHKQIAEIFMQCIEESHDFIKEYPQESIKIICNETSFSSEVVATVLDTIEWESGISPKDINTLKEDCNFLVETKKIDEFSVVKHIKR</sequence>
<keyword evidence="3" id="KW-1185">Reference proteome</keyword>
<dbReference type="Pfam" id="PF09084">
    <property type="entry name" value="NMT1"/>
    <property type="match status" value="1"/>
</dbReference>
<organism evidence="2 3">
    <name type="scientific">Claveliimonas monacensis</name>
    <dbReference type="NCBI Taxonomy" id="2779351"/>
    <lineage>
        <taxon>Bacteria</taxon>
        <taxon>Bacillati</taxon>
        <taxon>Bacillota</taxon>
        <taxon>Clostridia</taxon>
        <taxon>Lachnospirales</taxon>
        <taxon>Lachnospiraceae</taxon>
        <taxon>Claveliimonas</taxon>
    </lineage>
</organism>
<dbReference type="RefSeq" id="WP_226394693.1">
    <property type="nucleotide sequence ID" value="NZ_JADCKL010000004.1"/>
</dbReference>
<dbReference type="EMBL" id="JADCKL010000004">
    <property type="protein sequence ID" value="MBE5062990.1"/>
    <property type="molecule type" value="Genomic_DNA"/>
</dbReference>
<protein>
    <submittedName>
        <fullName evidence="2">ABC transporter substrate-binding protein</fullName>
    </submittedName>
</protein>
<accession>A0ABR9RJK1</accession>
<dbReference type="SUPFAM" id="SSF53850">
    <property type="entry name" value="Periplasmic binding protein-like II"/>
    <property type="match status" value="1"/>
</dbReference>
<name>A0ABR9RJK1_9FIRM</name>
<dbReference type="PANTHER" id="PTHR30024">
    <property type="entry name" value="ALIPHATIC SULFONATES-BINDING PROTEIN-RELATED"/>
    <property type="match status" value="1"/>
</dbReference>
<evidence type="ECO:0000259" key="1">
    <source>
        <dbReference type="Pfam" id="PF09084"/>
    </source>
</evidence>
<feature type="domain" description="SsuA/THI5-like" evidence="1">
    <location>
        <begin position="129"/>
        <end position="265"/>
    </location>
</feature>
<proteinExistence type="predicted"/>